<dbReference type="AlphaFoldDB" id="A0A1U9K8S4"/>
<dbReference type="Gene3D" id="3.40.930.10">
    <property type="entry name" value="Mannitol-specific EII, Chain A"/>
    <property type="match status" value="1"/>
</dbReference>
<dbReference type="SUPFAM" id="SSF63520">
    <property type="entry name" value="PTS-regulatory domain, PRD"/>
    <property type="match status" value="2"/>
</dbReference>
<dbReference type="InterPro" id="IPR003501">
    <property type="entry name" value="PTS_EIIB_2/3"/>
</dbReference>
<gene>
    <name evidence="8" type="ORF">B0W44_12370</name>
</gene>
<keyword evidence="1" id="KW-0808">Transferase</keyword>
<keyword evidence="3" id="KW-0805">Transcription regulation</keyword>
<dbReference type="InterPro" id="IPR036388">
    <property type="entry name" value="WH-like_DNA-bd_sf"/>
</dbReference>
<keyword evidence="4" id="KW-0804">Transcription</keyword>
<evidence type="ECO:0000259" key="5">
    <source>
        <dbReference type="PROSITE" id="PS51094"/>
    </source>
</evidence>
<dbReference type="PANTHER" id="PTHR30185:SF18">
    <property type="entry name" value="TRANSCRIPTIONAL REGULATOR MTLR"/>
    <property type="match status" value="1"/>
</dbReference>
<name>A0A1U9K8S4_9BACL</name>
<dbReference type="GO" id="GO:0009401">
    <property type="term" value="P:phosphoenolpyruvate-dependent sugar phosphotransferase system"/>
    <property type="evidence" value="ECO:0007669"/>
    <property type="project" value="InterPro"/>
</dbReference>
<dbReference type="PROSITE" id="PS51094">
    <property type="entry name" value="PTS_EIIA_TYPE_2"/>
    <property type="match status" value="1"/>
</dbReference>
<dbReference type="Gene3D" id="1.10.1790.10">
    <property type="entry name" value="PRD domain"/>
    <property type="match status" value="2"/>
</dbReference>
<evidence type="ECO:0000259" key="6">
    <source>
        <dbReference type="PROSITE" id="PS51099"/>
    </source>
</evidence>
<dbReference type="InterPro" id="IPR036634">
    <property type="entry name" value="PRD_sf"/>
</dbReference>
<dbReference type="STRING" id="1471761.B0W44_12370"/>
<dbReference type="CDD" id="cd05568">
    <property type="entry name" value="PTS_IIB_bgl_like"/>
    <property type="match status" value="1"/>
</dbReference>
<protein>
    <submittedName>
        <fullName evidence="8">Transcriptional antiterminator</fullName>
    </submittedName>
</protein>
<dbReference type="PROSITE" id="PS51099">
    <property type="entry name" value="PTS_EIIB_TYPE_2"/>
    <property type="match status" value="1"/>
</dbReference>
<proteinExistence type="predicted"/>
<dbReference type="Pfam" id="PF08279">
    <property type="entry name" value="HTH_11"/>
    <property type="match status" value="2"/>
</dbReference>
<dbReference type="PROSITE" id="PS51372">
    <property type="entry name" value="PRD_2"/>
    <property type="match status" value="2"/>
</dbReference>
<feature type="domain" description="PTS EIIA type-2" evidence="5">
    <location>
        <begin position="536"/>
        <end position="683"/>
    </location>
</feature>
<dbReference type="OrthoDB" id="9776005at2"/>
<evidence type="ECO:0000313" key="8">
    <source>
        <dbReference type="EMBL" id="AQS56434.1"/>
    </source>
</evidence>
<dbReference type="Gene3D" id="3.40.50.2300">
    <property type="match status" value="1"/>
</dbReference>
<dbReference type="SUPFAM" id="SSF55804">
    <property type="entry name" value="Phoshotransferase/anion transport protein"/>
    <property type="match status" value="1"/>
</dbReference>
<dbReference type="Pfam" id="PF00874">
    <property type="entry name" value="PRD"/>
    <property type="match status" value="2"/>
</dbReference>
<dbReference type="Pfam" id="PF00359">
    <property type="entry name" value="PTS_EIIA_2"/>
    <property type="match status" value="1"/>
</dbReference>
<dbReference type="PANTHER" id="PTHR30185">
    <property type="entry name" value="CRYPTIC BETA-GLUCOSIDE BGL OPERON ANTITERMINATOR"/>
    <property type="match status" value="1"/>
</dbReference>
<dbReference type="InterPro" id="IPR050661">
    <property type="entry name" value="BglG_antiterminators"/>
</dbReference>
<sequence>MYVTTRERSILQRLLDGRNKTTIQTLADELGVSTRTIQRDLKGVEDVLTEYHLTLERKAGTGLAVQGEAEAREQLRRFLSSLRHEEYTPEERRLLLLTVLLQHREPIKLFALASHLNVTVATVSHDLTKVGKWLEDFRLTLVRKRGYGVEIKGEERDVRRAIGALINENLNEAHVYRAIVSRISEREEATDPVSERLLHLMDLEMLRDVQRAVESLRKQFSEHVADSSYFALIVHVALAIDRIRQGKKVEMAPEYLQKLAMHKEYHLASQLAHALERMFGIDIPDEEIGYMSMYLRGAKLREERDDVLEESNLQLAVRVKQLIDGVEDELQTAFHDESLFKGLLSHLKPALYRVRQGMKIYNPLLEKIKADNPDLFHIVRKQAQRALDSGTIPDEEIGFLVMHFGSAIERRKRQSAVKALVICSSGIGSSKLLMSRLQKEFPEIRTIENASLFDVEKKNVDNYDLVISTVPLKHVADYFLVTPFLWKKEVNQIRDFLESYQPKQPVSPRDPDQRQTTEHLLERFEQMASVNEDIVSILTHFQVKELEENVSLEDGLNDICRDFERSGLLSGANSVVEGLLAREQAGGVAIPETSLALFHVRTEEIEKPCVSMCELKVPALRKGMDGMRVPVKRALVLLAPLSMSEQRLSLMSSISALLIKSEAHTTVFEKGSETEIRALLAESCQNYVRNLINQGVDDA</sequence>
<feature type="domain" description="PRD" evidence="7">
    <location>
        <begin position="200"/>
        <end position="305"/>
    </location>
</feature>
<keyword evidence="2" id="KW-0677">Repeat</keyword>
<dbReference type="RefSeq" id="WP_077720297.1">
    <property type="nucleotide sequence ID" value="NZ_CP019699.1"/>
</dbReference>
<dbReference type="Pfam" id="PF02302">
    <property type="entry name" value="PTS_IIB"/>
    <property type="match status" value="1"/>
</dbReference>
<dbReference type="SUPFAM" id="SSF52794">
    <property type="entry name" value="PTS system IIB component-like"/>
    <property type="match status" value="1"/>
</dbReference>
<organism evidence="8 9">
    <name type="scientific">Novibacillus thermophilus</name>
    <dbReference type="NCBI Taxonomy" id="1471761"/>
    <lineage>
        <taxon>Bacteria</taxon>
        <taxon>Bacillati</taxon>
        <taxon>Bacillota</taxon>
        <taxon>Bacilli</taxon>
        <taxon>Bacillales</taxon>
        <taxon>Thermoactinomycetaceae</taxon>
        <taxon>Novibacillus</taxon>
    </lineage>
</organism>
<reference evidence="8 9" key="1">
    <citation type="journal article" date="2015" name="Int. J. Syst. Evol. Microbiol.">
        <title>Novibacillus thermophilus gen. nov., sp. nov., a Gram-staining-negative and moderately thermophilic member of the family Thermoactinomycetaceae.</title>
        <authorList>
            <person name="Yang G."/>
            <person name="Chen J."/>
            <person name="Zhou S."/>
        </authorList>
    </citation>
    <scope>NUCLEOTIDE SEQUENCE [LARGE SCALE GENOMIC DNA]</scope>
    <source>
        <strain evidence="8 9">SG-1</strain>
    </source>
</reference>
<dbReference type="InterPro" id="IPR036390">
    <property type="entry name" value="WH_DNA-bd_sf"/>
</dbReference>
<dbReference type="EMBL" id="CP019699">
    <property type="protein sequence ID" value="AQS56434.1"/>
    <property type="molecule type" value="Genomic_DNA"/>
</dbReference>
<dbReference type="InterPro" id="IPR036095">
    <property type="entry name" value="PTS_EIIB-like_sf"/>
</dbReference>
<accession>A0A1U9K8S4</accession>
<feature type="domain" description="PRD" evidence="7">
    <location>
        <begin position="310"/>
        <end position="414"/>
    </location>
</feature>
<evidence type="ECO:0000256" key="2">
    <source>
        <dbReference type="ARBA" id="ARBA00022737"/>
    </source>
</evidence>
<keyword evidence="9" id="KW-1185">Reference proteome</keyword>
<dbReference type="InterPro" id="IPR013011">
    <property type="entry name" value="PTS_EIIB_2"/>
</dbReference>
<feature type="domain" description="PTS EIIB type-2" evidence="6">
    <location>
        <begin position="417"/>
        <end position="505"/>
    </location>
</feature>
<dbReference type="InterPro" id="IPR002178">
    <property type="entry name" value="PTS_EIIA_type-2_dom"/>
</dbReference>
<evidence type="ECO:0000313" key="9">
    <source>
        <dbReference type="Proteomes" id="UP000188603"/>
    </source>
</evidence>
<dbReference type="InterPro" id="IPR011608">
    <property type="entry name" value="PRD"/>
</dbReference>
<dbReference type="Gene3D" id="1.10.10.10">
    <property type="entry name" value="Winged helix-like DNA-binding domain superfamily/Winged helix DNA-binding domain"/>
    <property type="match status" value="2"/>
</dbReference>
<dbReference type="KEGG" id="ntr:B0W44_12370"/>
<dbReference type="GO" id="GO:0006355">
    <property type="term" value="P:regulation of DNA-templated transcription"/>
    <property type="evidence" value="ECO:0007669"/>
    <property type="project" value="InterPro"/>
</dbReference>
<evidence type="ECO:0000259" key="7">
    <source>
        <dbReference type="PROSITE" id="PS51372"/>
    </source>
</evidence>
<dbReference type="Proteomes" id="UP000188603">
    <property type="component" value="Chromosome"/>
</dbReference>
<evidence type="ECO:0000256" key="3">
    <source>
        <dbReference type="ARBA" id="ARBA00023015"/>
    </source>
</evidence>
<evidence type="ECO:0000256" key="4">
    <source>
        <dbReference type="ARBA" id="ARBA00023163"/>
    </source>
</evidence>
<dbReference type="GO" id="GO:0008982">
    <property type="term" value="F:protein-N(PI)-phosphohistidine-sugar phosphotransferase activity"/>
    <property type="evidence" value="ECO:0007669"/>
    <property type="project" value="InterPro"/>
</dbReference>
<dbReference type="InterPro" id="IPR013196">
    <property type="entry name" value="HTH_11"/>
</dbReference>
<dbReference type="InterPro" id="IPR016152">
    <property type="entry name" value="PTrfase/Anion_transptr"/>
</dbReference>
<evidence type="ECO:0000256" key="1">
    <source>
        <dbReference type="ARBA" id="ARBA00022679"/>
    </source>
</evidence>
<dbReference type="SUPFAM" id="SSF46785">
    <property type="entry name" value="Winged helix' DNA-binding domain"/>
    <property type="match status" value="2"/>
</dbReference>